<evidence type="ECO:0000313" key="3">
    <source>
        <dbReference type="EMBL" id="KAF9062898.1"/>
    </source>
</evidence>
<name>A0A9P5U2Q9_9AGAR</name>
<feature type="domain" description="DUF6535" evidence="2">
    <location>
        <begin position="8"/>
        <end position="88"/>
    </location>
</feature>
<dbReference type="Pfam" id="PF20153">
    <property type="entry name" value="DUF6535"/>
    <property type="match status" value="1"/>
</dbReference>
<sequence>MLFRVGENTTVMSQIPLINTAFSPVDSDLWVNGLWFTSLAVTLSVALFAILTKQWLRQYMSIITGSSRERTFIRQFRFDGLKKWHVRSYSTYEAGTAVLQYLFVLVLMIRGRARNRRSTED</sequence>
<keyword evidence="4" id="KW-1185">Reference proteome</keyword>
<keyword evidence="1" id="KW-1133">Transmembrane helix</keyword>
<comment type="caution">
    <text evidence="3">The sequence shown here is derived from an EMBL/GenBank/DDBJ whole genome shotgun (WGS) entry which is preliminary data.</text>
</comment>
<organism evidence="3 4">
    <name type="scientific">Rhodocollybia butyracea</name>
    <dbReference type="NCBI Taxonomy" id="206335"/>
    <lineage>
        <taxon>Eukaryota</taxon>
        <taxon>Fungi</taxon>
        <taxon>Dikarya</taxon>
        <taxon>Basidiomycota</taxon>
        <taxon>Agaricomycotina</taxon>
        <taxon>Agaricomycetes</taxon>
        <taxon>Agaricomycetidae</taxon>
        <taxon>Agaricales</taxon>
        <taxon>Marasmiineae</taxon>
        <taxon>Omphalotaceae</taxon>
        <taxon>Rhodocollybia</taxon>
    </lineage>
</organism>
<feature type="transmembrane region" description="Helical" evidence="1">
    <location>
        <begin position="29"/>
        <end position="51"/>
    </location>
</feature>
<feature type="transmembrane region" description="Helical" evidence="1">
    <location>
        <begin position="91"/>
        <end position="109"/>
    </location>
</feature>
<accession>A0A9P5U2Q9</accession>
<reference evidence="3" key="1">
    <citation type="submission" date="2020-11" db="EMBL/GenBank/DDBJ databases">
        <authorList>
            <consortium name="DOE Joint Genome Institute"/>
            <person name="Ahrendt S."/>
            <person name="Riley R."/>
            <person name="Andreopoulos W."/>
            <person name="Labutti K."/>
            <person name="Pangilinan J."/>
            <person name="Ruiz-Duenas F.J."/>
            <person name="Barrasa J.M."/>
            <person name="Sanchez-Garcia M."/>
            <person name="Camarero S."/>
            <person name="Miyauchi S."/>
            <person name="Serrano A."/>
            <person name="Linde D."/>
            <person name="Babiker R."/>
            <person name="Drula E."/>
            <person name="Ayuso-Fernandez I."/>
            <person name="Pacheco R."/>
            <person name="Padilla G."/>
            <person name="Ferreira P."/>
            <person name="Barriuso J."/>
            <person name="Kellner H."/>
            <person name="Castanera R."/>
            <person name="Alfaro M."/>
            <person name="Ramirez L."/>
            <person name="Pisabarro A.G."/>
            <person name="Kuo A."/>
            <person name="Tritt A."/>
            <person name="Lipzen A."/>
            <person name="He G."/>
            <person name="Yan M."/>
            <person name="Ng V."/>
            <person name="Cullen D."/>
            <person name="Martin F."/>
            <person name="Rosso M.-N."/>
            <person name="Henrissat B."/>
            <person name="Hibbett D."/>
            <person name="Martinez A.T."/>
            <person name="Grigoriev I.V."/>
        </authorList>
    </citation>
    <scope>NUCLEOTIDE SEQUENCE</scope>
    <source>
        <strain evidence="3">AH 40177</strain>
    </source>
</reference>
<dbReference type="Proteomes" id="UP000772434">
    <property type="component" value="Unassembled WGS sequence"/>
</dbReference>
<keyword evidence="1" id="KW-0472">Membrane</keyword>
<dbReference type="OrthoDB" id="3219854at2759"/>
<keyword evidence="1" id="KW-0812">Transmembrane</keyword>
<protein>
    <recommendedName>
        <fullName evidence="2">DUF6535 domain-containing protein</fullName>
    </recommendedName>
</protein>
<gene>
    <name evidence="3" type="ORF">BDP27DRAFT_1480334</name>
</gene>
<dbReference type="AlphaFoldDB" id="A0A9P5U2Q9"/>
<evidence type="ECO:0000256" key="1">
    <source>
        <dbReference type="SAM" id="Phobius"/>
    </source>
</evidence>
<dbReference type="EMBL" id="JADNRY010000159">
    <property type="protein sequence ID" value="KAF9062898.1"/>
    <property type="molecule type" value="Genomic_DNA"/>
</dbReference>
<evidence type="ECO:0000313" key="4">
    <source>
        <dbReference type="Proteomes" id="UP000772434"/>
    </source>
</evidence>
<evidence type="ECO:0000259" key="2">
    <source>
        <dbReference type="Pfam" id="PF20153"/>
    </source>
</evidence>
<dbReference type="InterPro" id="IPR045338">
    <property type="entry name" value="DUF6535"/>
</dbReference>
<proteinExistence type="predicted"/>